<dbReference type="InterPro" id="IPR036515">
    <property type="entry name" value="Transposase_17_sf"/>
</dbReference>
<dbReference type="EMBL" id="CP017269">
    <property type="protein sequence ID" value="AOT70926.1"/>
    <property type="molecule type" value="Genomic_DNA"/>
</dbReference>
<dbReference type="GO" id="GO:0003677">
    <property type="term" value="F:DNA binding"/>
    <property type="evidence" value="ECO:0007669"/>
    <property type="project" value="InterPro"/>
</dbReference>
<evidence type="ECO:0008006" key="3">
    <source>
        <dbReference type="Google" id="ProtNLM"/>
    </source>
</evidence>
<dbReference type="KEGG" id="gfe:Gferi_15970"/>
<accession>A0A1D8GJ50</accession>
<evidence type="ECO:0000313" key="2">
    <source>
        <dbReference type="Proteomes" id="UP000095743"/>
    </source>
</evidence>
<proteinExistence type="predicted"/>
<evidence type="ECO:0000313" key="1">
    <source>
        <dbReference type="EMBL" id="AOT70926.1"/>
    </source>
</evidence>
<protein>
    <recommendedName>
        <fullName evidence="3">Transposase IS200-like domain-containing protein</fullName>
    </recommendedName>
</protein>
<dbReference type="GO" id="GO:0004803">
    <property type="term" value="F:transposase activity"/>
    <property type="evidence" value="ECO:0007669"/>
    <property type="project" value="InterPro"/>
</dbReference>
<dbReference type="STRING" id="1424294.Gferi_15970"/>
<keyword evidence="2" id="KW-1185">Reference proteome</keyword>
<organism evidence="1 2">
    <name type="scientific">Geosporobacter ferrireducens</name>
    <dbReference type="NCBI Taxonomy" id="1424294"/>
    <lineage>
        <taxon>Bacteria</taxon>
        <taxon>Bacillati</taxon>
        <taxon>Bacillota</taxon>
        <taxon>Clostridia</taxon>
        <taxon>Peptostreptococcales</taxon>
        <taxon>Thermotaleaceae</taxon>
        <taxon>Geosporobacter</taxon>
    </lineage>
</organism>
<dbReference type="AlphaFoldDB" id="A0A1D8GJ50"/>
<dbReference type="Gene3D" id="3.30.70.1290">
    <property type="entry name" value="Transposase IS200-like"/>
    <property type="match status" value="1"/>
</dbReference>
<dbReference type="PANTHER" id="PTHR34322:SF2">
    <property type="entry name" value="TRANSPOSASE IS200-LIKE DOMAIN-CONTAINING PROTEIN"/>
    <property type="match status" value="1"/>
</dbReference>
<dbReference type="GO" id="GO:0006313">
    <property type="term" value="P:DNA transposition"/>
    <property type="evidence" value="ECO:0007669"/>
    <property type="project" value="InterPro"/>
</dbReference>
<name>A0A1D8GJ50_9FIRM</name>
<gene>
    <name evidence="1" type="ORF">Gferi_15970</name>
</gene>
<dbReference type="Proteomes" id="UP000095743">
    <property type="component" value="Chromosome"/>
</dbReference>
<dbReference type="SUPFAM" id="SSF143422">
    <property type="entry name" value="Transposase IS200-like"/>
    <property type="match status" value="1"/>
</dbReference>
<dbReference type="PANTHER" id="PTHR34322">
    <property type="entry name" value="TRANSPOSASE, Y1_TNP DOMAIN-CONTAINING"/>
    <property type="match status" value="1"/>
</dbReference>
<sequence>MSTYLMNDNGNDISKFIKSINVSYVLYFNRKYRRCDHFFQNRFLSELVLDDNYLMQVSKYIHNNPVKAGMVKNRKTIYGIWSSFSIYLDNSKSDLVNTSRILGHLKRGKSKQGQYKL</sequence>
<reference evidence="1 2" key="1">
    <citation type="submission" date="2016-09" db="EMBL/GenBank/DDBJ databases">
        <title>Genomic analysis reveals versatility of anaerobic energy metabolism of Geosporobacter ferrireducens IRF9 of phylum Firmicutes.</title>
        <authorList>
            <person name="Kim S.-J."/>
        </authorList>
    </citation>
    <scope>NUCLEOTIDE SEQUENCE [LARGE SCALE GENOMIC DNA]</scope>
    <source>
        <strain evidence="1 2">IRF9</strain>
    </source>
</reference>